<reference evidence="3 4" key="1">
    <citation type="submission" date="2016-10" db="EMBL/GenBank/DDBJ databases">
        <authorList>
            <person name="de Groot N.N."/>
        </authorList>
    </citation>
    <scope>NUCLEOTIDE SEQUENCE [LARGE SCALE GENOMIC DNA]</scope>
    <source>
        <strain evidence="2 4">F</strain>
        <strain evidence="1 3">KH1P1</strain>
    </source>
</reference>
<organism evidence="2 4">
    <name type="scientific">[Clostridium] aminophilum</name>
    <dbReference type="NCBI Taxonomy" id="1526"/>
    <lineage>
        <taxon>Bacteria</taxon>
        <taxon>Bacillati</taxon>
        <taxon>Bacillota</taxon>
        <taxon>Clostridia</taxon>
        <taxon>Lachnospirales</taxon>
        <taxon>Lachnospiraceae</taxon>
    </lineage>
</organism>
<dbReference type="EMBL" id="FOZC01000019">
    <property type="protein sequence ID" value="SFR90353.1"/>
    <property type="molecule type" value="Genomic_DNA"/>
</dbReference>
<dbReference type="RefSeq" id="WP_031474458.1">
    <property type="nucleotide sequence ID" value="NZ_FOIL01000031.1"/>
</dbReference>
<evidence type="ECO:0000313" key="3">
    <source>
        <dbReference type="Proteomes" id="UP000199820"/>
    </source>
</evidence>
<dbReference type="EMBL" id="FOIL01000031">
    <property type="protein sequence ID" value="SET66769.1"/>
    <property type="molecule type" value="Genomic_DNA"/>
</dbReference>
<proteinExistence type="predicted"/>
<dbReference type="Gene3D" id="3.80.10.10">
    <property type="entry name" value="Ribonuclease Inhibitor"/>
    <property type="match status" value="1"/>
</dbReference>
<protein>
    <submittedName>
        <fullName evidence="2">Leucine rich repeat-containing protein</fullName>
    </submittedName>
</protein>
<name>A0A1I6KGK2_9FIRM</name>
<dbReference type="Proteomes" id="UP000214760">
    <property type="component" value="Unassembled WGS sequence"/>
</dbReference>
<dbReference type="InterPro" id="IPR032675">
    <property type="entry name" value="LRR_dom_sf"/>
</dbReference>
<evidence type="ECO:0000313" key="1">
    <source>
        <dbReference type="EMBL" id="SET66769.1"/>
    </source>
</evidence>
<keyword evidence="3" id="KW-1185">Reference proteome</keyword>
<dbReference type="Proteomes" id="UP000199820">
    <property type="component" value="Unassembled WGS sequence"/>
</dbReference>
<dbReference type="OrthoDB" id="1908369at2"/>
<dbReference type="InterPro" id="IPR026906">
    <property type="entry name" value="LRR_5"/>
</dbReference>
<dbReference type="Pfam" id="PF13306">
    <property type="entry name" value="LRR_5"/>
    <property type="match status" value="1"/>
</dbReference>
<sequence>MMRYSEEEGVFFRYEGTDSEVYIPEGIRIIEKGAFSDVASIKKIVLPESLEIIESEAFFRCPYIGSITIKGNPEIKSKAFEGSGIREFRVGRSETYSVIEGVLFNYDKTELLAYPARKRAAEYKVPEGVTRINRDAFCGDNGYLFIVYLPRSIQEILNTEIESCYFDEYEAMRGYGKYFSQGLDHDENWYVLDSWHDYHFAFYNRDLIHDLGSGIYLGGPLDDIPAGYKEDVTFEFLYAMQAGITEIEKYKDSYFDYIKENENKFAEELGTFSFELMLREKLLSKKLVAELLCHPYLKQKRKLKKTMLEYVGDYELQSNDPNSTDEISHNDSTKDDFVLGETLWILSNAGMDGQSRIEFKTDKKTAIKASNAFQTVFRKKWDNEIRKLTSACEEDVDDFIEEFWYYRNPISVNLVEEGFNITISPLNLLCDENGTLALNGDCILTSTIDWFRKEYPDMKFDGYVGYPFSNRQYGEITEFSVSSEFGCSWRFLRGKLFPSVGEALANAVGEKKFWEELFDDWRLYEGVNYKNVLRVFYNYQSWLPEDVCEKYILLAKEHHVDNCEELENFLSELRSKDRERECVKAN</sequence>
<gene>
    <name evidence="2" type="ORF">SAMN02910262_02547</name>
    <name evidence="1" type="ORF">SAMN04487771_103114</name>
</gene>
<evidence type="ECO:0000313" key="2">
    <source>
        <dbReference type="EMBL" id="SFR90353.1"/>
    </source>
</evidence>
<accession>A0A1I6KGK2</accession>
<dbReference type="STRING" id="1526.SAMN02910262_02547"/>
<dbReference type="AlphaFoldDB" id="A0A1I6KGK2"/>
<evidence type="ECO:0000313" key="4">
    <source>
        <dbReference type="Proteomes" id="UP000214760"/>
    </source>
</evidence>